<name>U2FMA3_9MOLU</name>
<dbReference type="AlphaFoldDB" id="U2FMA3"/>
<dbReference type="OrthoDB" id="9798736at2"/>
<gene>
    <name evidence="5" type="primary">citD</name>
    <name evidence="5" type="ORF">HLPCO_000516</name>
</gene>
<feature type="modified residue" description="O-(phosphoribosyl dephospho-coenzyme A)serine" evidence="4">
    <location>
        <position position="14"/>
    </location>
</feature>
<evidence type="ECO:0000256" key="2">
    <source>
        <dbReference type="ARBA" id="ARBA00022490"/>
    </source>
</evidence>
<dbReference type="RefSeq" id="WP_008826043.1">
    <property type="nucleotide sequence ID" value="NZ_AFNU02000001.1"/>
</dbReference>
<dbReference type="NCBIfam" id="NF009726">
    <property type="entry name" value="PRK13253.1"/>
    <property type="match status" value="1"/>
</dbReference>
<evidence type="ECO:0000313" key="6">
    <source>
        <dbReference type="Proteomes" id="UP000005707"/>
    </source>
</evidence>
<dbReference type="Pfam" id="PF06857">
    <property type="entry name" value="ACP"/>
    <property type="match status" value="1"/>
</dbReference>
<reference evidence="5 6" key="1">
    <citation type="journal article" date="2011" name="J. Bacteriol.">
        <title>Genome sequence of Haloplasma contractile, an unusual contractile bacterium from a deep-sea anoxic brine lake.</title>
        <authorList>
            <person name="Antunes A."/>
            <person name="Alam I."/>
            <person name="El Dorry H."/>
            <person name="Siam R."/>
            <person name="Robertson A."/>
            <person name="Bajic V.B."/>
            <person name="Stingl U."/>
        </authorList>
    </citation>
    <scope>NUCLEOTIDE SEQUENCE [LARGE SCALE GENOMIC DNA]</scope>
    <source>
        <strain evidence="5 6">SSD-17B</strain>
    </source>
</reference>
<sequence>MELMKPSKAGTYESNDIYIMLFPNAEETSIELESNVYETFGEAIKKVILETLSEFNIKNVLVRAIDKGALDFTIRARLITAIKRGANHE</sequence>
<evidence type="ECO:0000256" key="1">
    <source>
        <dbReference type="ARBA" id="ARBA00004496"/>
    </source>
</evidence>
<dbReference type="PIRSF" id="PIRSF002736">
    <property type="entry name" value="Citrt_lyas_gamma"/>
    <property type="match status" value="1"/>
</dbReference>
<reference evidence="5 6" key="2">
    <citation type="journal article" date="2013" name="PLoS ONE">
        <title>INDIGO - INtegrated Data Warehouse of MIcrobial GenOmes with Examples from the Red Sea Extremophiles.</title>
        <authorList>
            <person name="Alam I."/>
            <person name="Antunes A."/>
            <person name="Kamau A.A."/>
            <person name="Ba Alawi W."/>
            <person name="Kalkatawi M."/>
            <person name="Stingl U."/>
            <person name="Bajic V.B."/>
        </authorList>
    </citation>
    <scope>NUCLEOTIDE SEQUENCE [LARGE SCALE GENOMIC DNA]</scope>
    <source>
        <strain evidence="5 6">SSD-17B</strain>
    </source>
</reference>
<dbReference type="EMBL" id="AFNU02000001">
    <property type="protein sequence ID" value="ERJ13850.1"/>
    <property type="molecule type" value="Genomic_DNA"/>
</dbReference>
<dbReference type="NCBIfam" id="TIGR01608">
    <property type="entry name" value="citD"/>
    <property type="match status" value="1"/>
</dbReference>
<dbReference type="EC" id="4.1.3.6" evidence="5"/>
<dbReference type="Proteomes" id="UP000005707">
    <property type="component" value="Unassembled WGS sequence"/>
</dbReference>
<dbReference type="InterPro" id="IPR006495">
    <property type="entry name" value="CitD"/>
</dbReference>
<dbReference type="eggNOG" id="COG3052">
    <property type="taxonomic scope" value="Bacteria"/>
</dbReference>
<dbReference type="InterPro" id="IPR023439">
    <property type="entry name" value="Mal_deCO2ase/Cit_lyase_ACP"/>
</dbReference>
<dbReference type="GO" id="GO:0008815">
    <property type="term" value="F:citrate (pro-3S)-lyase activity"/>
    <property type="evidence" value="ECO:0007669"/>
    <property type="project" value="UniProtKB-EC"/>
</dbReference>
<keyword evidence="2" id="KW-0963">Cytoplasm</keyword>
<comment type="caution">
    <text evidence="5">The sequence shown here is derived from an EMBL/GenBank/DDBJ whole genome shotgun (WGS) entry which is preliminary data.</text>
</comment>
<keyword evidence="5" id="KW-0456">Lyase</keyword>
<keyword evidence="6" id="KW-1185">Reference proteome</keyword>
<accession>U2FMA3</accession>
<organism evidence="5 6">
    <name type="scientific">Haloplasma contractile SSD-17B</name>
    <dbReference type="NCBI Taxonomy" id="1033810"/>
    <lineage>
        <taxon>Bacteria</taxon>
        <taxon>Bacillati</taxon>
        <taxon>Mycoplasmatota</taxon>
        <taxon>Mollicutes</taxon>
        <taxon>Haloplasmatales</taxon>
        <taxon>Haloplasmataceae</taxon>
        <taxon>Haloplasma</taxon>
    </lineage>
</organism>
<evidence type="ECO:0000256" key="3">
    <source>
        <dbReference type="ARBA" id="ARBA00022553"/>
    </source>
</evidence>
<dbReference type="InParanoid" id="U2FMA3"/>
<protein>
    <submittedName>
        <fullName evidence="5">Citrate lyase acyl carrier protein</fullName>
        <ecNumber evidence="5">4.1.3.6</ecNumber>
    </submittedName>
</protein>
<dbReference type="STRING" id="1033810.HLPCO_000516"/>
<keyword evidence="3 4" id="KW-0597">Phosphoprotein</keyword>
<proteinExistence type="predicted"/>
<dbReference type="GO" id="GO:0005737">
    <property type="term" value="C:cytoplasm"/>
    <property type="evidence" value="ECO:0007669"/>
    <property type="project" value="UniProtKB-SubCell"/>
</dbReference>
<evidence type="ECO:0000313" key="5">
    <source>
        <dbReference type="EMBL" id="ERJ13850.1"/>
    </source>
</evidence>
<comment type="subcellular location">
    <subcellularLocation>
        <location evidence="1">Cytoplasm</location>
    </subcellularLocation>
</comment>
<evidence type="ECO:0000256" key="4">
    <source>
        <dbReference type="PIRSR" id="PIRSR002736-50"/>
    </source>
</evidence>